<dbReference type="AlphaFoldDB" id="A0A1W5T8Y0"/>
<proteinExistence type="predicted"/>
<evidence type="ECO:0000259" key="2">
    <source>
        <dbReference type="Pfam" id="PF13575"/>
    </source>
</evidence>
<dbReference type="NCBIfam" id="TIGR03897">
    <property type="entry name" value="lanti_2_LanM"/>
    <property type="match status" value="1"/>
</dbReference>
<dbReference type="Pfam" id="PF13575">
    <property type="entry name" value="DUF4135"/>
    <property type="match status" value="1"/>
</dbReference>
<keyword evidence="5" id="KW-0614">Plasmid</keyword>
<accession>A0A1W5T8Y0</accession>
<feature type="binding site" evidence="1">
    <location>
        <position position="828"/>
    </location>
    <ligand>
        <name>Zn(2+)</name>
        <dbReference type="ChEBI" id="CHEBI:29105"/>
    </ligand>
</feature>
<dbReference type="PIRSF" id="PIRSF037228">
    <property type="entry name" value="Lant_mod_RumM"/>
    <property type="match status" value="1"/>
</dbReference>
<dbReference type="RefSeq" id="WP_168445788.1">
    <property type="nucleotide sequence ID" value="NC_003265.1"/>
</dbReference>
<sequence>MWSLNKIKDVTNIITRAIEEININMLENNNIQIKKITEDIDDGDNINNLIEQCRQSLIEINVWKITYKTFVYEFHEFRKKINYPISTNSSIAYNHYINNISAETLIHWFNKYPYLREIIEKIINNICEFSLKVCHDLITDWNILIEKNLINKGEKLQNITCLDSDPHNNNKVGLCFDFEKSKVLYKPKSLKVDMLISEIFENILQFEELNKIIPVATSIDRGDYGWQRFINRNYLNKDDLPKAFYNLGLCSSLFTALGATDLHDENIIFNNEYPYFIDLETCLQPEIKYINNSLVDTMLDNIKSSIASTSIIPSNIISYLQQILVGAINTPYPQKTNKRRFSLKNFGTDAMDIAKENVTVNHLKSSIKLTEGEASNPLPYQFDFLEGFSKGYKRVLEKSDSIKKLLNNHSFTSRVIIRPTDQYYLVLDAIIYPENLKSEKNVDNILDYLKPTKLVKDRKIALDLLKEEKKAIKQGDIPFFYTYNSKHNLKTQGYTTGKAFELTPVDNINVKLNNLSNKRKLLNFQFIAEGFSYIKLKEAEYFNEDNILHFSPLFKNTLKKTTINNPYPIIDLLLDLSITTNSEIKKTGWFNGMYGNMPSMYNSMTNFSLHDTGGVIFLLEHIKDFRQNPSLVKLDFLNSAKLGLQELQEYFFNDKTSNYFSIISGKSSIDFIFDYKNEKSDNLEKAGFDCCFTKKGNDVFNGTPGLGLVLSSFPLTSSDILFKILSTMVYDGKNHSKKGIAHGELGILWSKYRINKFLKRKDTCKKLFEEVKNITYSLTGWCCGNAGLLMVLAEMCTELNVEKQFLKSIAKKAIILSNNEPIDLSVCHGASGVLQSLLFTYRATNDEWYLSLANTFWQKVLDLSKKNGFYTGEKNRDYILGYFLGWSGFADSCLLLAQFNNKKKPWIPLNLSSSIYQENL</sequence>
<dbReference type="EMBL" id="KY436024">
    <property type="protein sequence ID" value="ARF19474.1"/>
    <property type="molecule type" value="Genomic_DNA"/>
</dbReference>
<evidence type="ECO:0000313" key="4">
    <source>
        <dbReference type="EMBL" id="ARF19393.1"/>
    </source>
</evidence>
<dbReference type="SUPFAM" id="SSF158745">
    <property type="entry name" value="LanC-like"/>
    <property type="match status" value="1"/>
</dbReference>
<organism evidence="5">
    <name type="scientific">Staphylococcus aureus</name>
    <dbReference type="NCBI Taxonomy" id="1280"/>
    <lineage>
        <taxon>Bacteria</taxon>
        <taxon>Bacillati</taxon>
        <taxon>Bacillota</taxon>
        <taxon>Bacilli</taxon>
        <taxon>Bacillales</taxon>
        <taxon>Staphylococcaceae</taxon>
        <taxon>Staphylococcus</taxon>
    </lineage>
</organism>
<evidence type="ECO:0000256" key="1">
    <source>
        <dbReference type="PIRSR" id="PIRSR607822-1"/>
    </source>
</evidence>
<dbReference type="SMART" id="SM01260">
    <property type="entry name" value="LANC_like"/>
    <property type="match status" value="1"/>
</dbReference>
<evidence type="ECO:0000313" key="5">
    <source>
        <dbReference type="EMBL" id="ARF19474.1"/>
    </source>
</evidence>
<dbReference type="InterPro" id="IPR025410">
    <property type="entry name" value="Lant_dehyd"/>
</dbReference>
<geneLocation type="plasmid" evidence="6">
    <name>pETB797</name>
</geneLocation>
<dbReference type="InterPro" id="IPR017146">
    <property type="entry name" value="Lanti_2_LanM"/>
</dbReference>
<geneLocation type="plasmid" evidence="3">
    <name>pETB049</name>
</geneLocation>
<keyword evidence="1" id="KW-0479">Metal-binding</keyword>
<protein>
    <submittedName>
        <fullName evidence="5">Lantibiotic modifying enzyme</fullName>
    </submittedName>
</protein>
<dbReference type="EMBL" id="KY436022">
    <property type="protein sequence ID" value="ARF19393.1"/>
    <property type="molecule type" value="Genomic_DNA"/>
</dbReference>
<evidence type="ECO:0000313" key="6">
    <source>
        <dbReference type="EMBL" id="ARF19521.1"/>
    </source>
</evidence>
<dbReference type="GO" id="GO:0031179">
    <property type="term" value="P:peptide modification"/>
    <property type="evidence" value="ECO:0007669"/>
    <property type="project" value="InterPro"/>
</dbReference>
<feature type="binding site" evidence="1">
    <location>
        <position position="782"/>
    </location>
    <ligand>
        <name>Zn(2+)</name>
        <dbReference type="ChEBI" id="CHEBI:29105"/>
    </ligand>
</feature>
<dbReference type="EMBL" id="KY436021">
    <property type="protein sequence ID" value="ARF19341.1"/>
    <property type="molecule type" value="Genomic_DNA"/>
</dbReference>
<dbReference type="Pfam" id="PF05147">
    <property type="entry name" value="LANC_like"/>
    <property type="match status" value="1"/>
</dbReference>
<dbReference type="InterPro" id="IPR007822">
    <property type="entry name" value="LANC-like"/>
</dbReference>
<geneLocation type="plasmid" evidence="4">
    <name>pETB459</name>
</geneLocation>
<evidence type="ECO:0000313" key="3">
    <source>
        <dbReference type="EMBL" id="ARF19341.1"/>
    </source>
</evidence>
<geneLocation type="plasmid" evidence="5">
    <name>pETB791</name>
</geneLocation>
<feature type="domain" description="Lantibiotic biosynthesis protein dehydration" evidence="2">
    <location>
        <begin position="112"/>
        <end position="482"/>
    </location>
</feature>
<dbReference type="Gene3D" id="1.50.10.20">
    <property type="match status" value="1"/>
</dbReference>
<dbReference type="GO" id="GO:0046872">
    <property type="term" value="F:metal ion binding"/>
    <property type="evidence" value="ECO:0007669"/>
    <property type="project" value="UniProtKB-KW"/>
</dbReference>
<reference evidence="5" key="1">
    <citation type="submission" date="2017-01" db="EMBL/GenBank/DDBJ databases">
        <authorList>
            <person name="Botka T."/>
            <person name="Ruzickova V."/>
            <person name="Rychlik I."/>
        </authorList>
    </citation>
    <scope>NUCLEOTIDE SEQUENCE</scope>
    <source>
        <strain evidence="4">NRL 03/459</strain>
        <strain evidence="6">NRL 08/797</strain>
        <strain evidence="5">NRL 13/791</strain>
        <strain evidence="3">NRL 99/049</strain>
        <plasmid evidence="3">pETB049</plasmid>
        <plasmid evidence="4">pETB459</plasmid>
        <plasmid evidence="5">pETB791</plasmid>
        <plasmid evidence="6">pETB797</plasmid>
    </source>
</reference>
<feature type="binding site" evidence="1">
    <location>
        <position position="827"/>
    </location>
    <ligand>
        <name>Zn(2+)</name>
        <dbReference type="ChEBI" id="CHEBI:29105"/>
    </ligand>
</feature>
<keyword evidence="1" id="KW-0862">Zinc</keyword>
<dbReference type="EMBL" id="KY436025">
    <property type="protein sequence ID" value="ARF19521.1"/>
    <property type="molecule type" value="Genomic_DNA"/>
</dbReference>
<name>A0A1W5T8Y0_STAAU</name>